<keyword evidence="1" id="KW-0812">Transmembrane</keyword>
<sequence length="402" mass="42982">MDYSEAVDTLTKVVVEKKAPRMENLFLTVSSGFFRSTSLSSLGRALGSGGVASLRKLALCWYSLDDENPGGGMWGLAEGLGDGGMPVLEELVLHVGCPGGDGGAELGQVLSMGKIPSLKYMNLGLPATKMLSALCEGLSAGNSPPPSMRMKLVLNVFGGVAVFAALFNLADVIRSGRISFLCQLISKPLDNKESFEECAGALGRALTHPDTNLTFLEEVFFQLSVPEAVAFMERMQVGGGCLPSLRRLHTGIAWLASLITSGKLPSLSELKTTVQLARTDFYVAYALSAIFHSPHAASLREVDVWFDDDDSPNHGIALAKMATICSSLTSPHLTKLQVLRVTRIFEPGGFHSLCAALTNGKLFFFRELTLQKVNLEVGGDVLSSALQAVKLPGLRVFRLISA</sequence>
<accession>A0A0G4FG96</accession>
<dbReference type="VEuPathDB" id="CryptoDB:Cvel_16685"/>
<keyword evidence="1" id="KW-1133">Transmembrane helix</keyword>
<feature type="transmembrane region" description="Helical" evidence="1">
    <location>
        <begin position="152"/>
        <end position="170"/>
    </location>
</feature>
<organism evidence="2">
    <name type="scientific">Chromera velia CCMP2878</name>
    <dbReference type="NCBI Taxonomy" id="1169474"/>
    <lineage>
        <taxon>Eukaryota</taxon>
        <taxon>Sar</taxon>
        <taxon>Alveolata</taxon>
        <taxon>Colpodellida</taxon>
        <taxon>Chromeraceae</taxon>
        <taxon>Chromera</taxon>
    </lineage>
</organism>
<evidence type="ECO:0000256" key="1">
    <source>
        <dbReference type="SAM" id="Phobius"/>
    </source>
</evidence>
<reference evidence="2" key="1">
    <citation type="submission" date="2014-11" db="EMBL/GenBank/DDBJ databases">
        <authorList>
            <person name="Otto D Thomas"/>
            <person name="Naeem Raeece"/>
        </authorList>
    </citation>
    <scope>NUCLEOTIDE SEQUENCE</scope>
</reference>
<name>A0A0G4FG96_9ALVE</name>
<keyword evidence="1" id="KW-0472">Membrane</keyword>
<gene>
    <name evidence="2" type="ORF">Cvel_16685</name>
</gene>
<proteinExistence type="predicted"/>
<dbReference type="AlphaFoldDB" id="A0A0G4FG96"/>
<evidence type="ECO:0000313" key="2">
    <source>
        <dbReference type="EMBL" id="CEM11853.1"/>
    </source>
</evidence>
<protein>
    <submittedName>
        <fullName evidence="2">Uncharacterized protein</fullName>
    </submittedName>
</protein>
<dbReference type="EMBL" id="CDMZ01000325">
    <property type="protein sequence ID" value="CEM11853.1"/>
    <property type="molecule type" value="Genomic_DNA"/>
</dbReference>
<dbReference type="PhylomeDB" id="A0A0G4FG96"/>